<dbReference type="EMBL" id="RBNI01004275">
    <property type="protein sequence ID" value="RUP47635.1"/>
    <property type="molecule type" value="Genomic_DNA"/>
</dbReference>
<dbReference type="PANTHER" id="PTHR33568">
    <property type="entry name" value="DNA POLYMERASE"/>
    <property type="match status" value="1"/>
</dbReference>
<evidence type="ECO:0000256" key="1">
    <source>
        <dbReference type="ARBA" id="ARBA00005755"/>
    </source>
</evidence>
<comment type="similarity">
    <text evidence="1">Belongs to the DNA polymerase type-B family.</text>
</comment>
<evidence type="ECO:0000256" key="2">
    <source>
        <dbReference type="ARBA" id="ARBA00012417"/>
    </source>
</evidence>
<dbReference type="OrthoDB" id="5600037at2759"/>
<evidence type="ECO:0000256" key="7">
    <source>
        <dbReference type="ARBA" id="ARBA00023125"/>
    </source>
</evidence>
<dbReference type="GO" id="GO:0003677">
    <property type="term" value="F:DNA binding"/>
    <property type="evidence" value="ECO:0007669"/>
    <property type="project" value="UniProtKB-KW"/>
</dbReference>
<dbReference type="Gene3D" id="1.10.287.690">
    <property type="entry name" value="Helix hairpin bin"/>
    <property type="match status" value="1"/>
</dbReference>
<evidence type="ECO:0000256" key="4">
    <source>
        <dbReference type="ARBA" id="ARBA00022695"/>
    </source>
</evidence>
<gene>
    <name evidence="10" type="ORF">BC936DRAFT_145508</name>
</gene>
<keyword evidence="7" id="KW-0238">DNA-binding</keyword>
<dbReference type="InterPro" id="IPR023211">
    <property type="entry name" value="DNA_pol_palm_dom_sf"/>
</dbReference>
<keyword evidence="6" id="KW-0239">DNA-directed DNA polymerase</keyword>
<comment type="catalytic activity">
    <reaction evidence="8">
        <text>DNA(n) + a 2'-deoxyribonucleoside 5'-triphosphate = DNA(n+1) + diphosphate</text>
        <dbReference type="Rhea" id="RHEA:22508"/>
        <dbReference type="Rhea" id="RHEA-COMP:17339"/>
        <dbReference type="Rhea" id="RHEA-COMP:17340"/>
        <dbReference type="ChEBI" id="CHEBI:33019"/>
        <dbReference type="ChEBI" id="CHEBI:61560"/>
        <dbReference type="ChEBI" id="CHEBI:173112"/>
        <dbReference type="EC" id="2.7.7.7"/>
    </reaction>
</comment>
<evidence type="ECO:0000256" key="3">
    <source>
        <dbReference type="ARBA" id="ARBA00022679"/>
    </source>
</evidence>
<dbReference type="EC" id="2.7.7.7" evidence="2"/>
<organism evidence="10 11">
    <name type="scientific">Jimgerdemannia flammicorona</name>
    <dbReference type="NCBI Taxonomy" id="994334"/>
    <lineage>
        <taxon>Eukaryota</taxon>
        <taxon>Fungi</taxon>
        <taxon>Fungi incertae sedis</taxon>
        <taxon>Mucoromycota</taxon>
        <taxon>Mucoromycotina</taxon>
        <taxon>Endogonomycetes</taxon>
        <taxon>Endogonales</taxon>
        <taxon>Endogonaceae</taxon>
        <taxon>Jimgerdemannia</taxon>
    </lineage>
</organism>
<name>A0A433D9V1_9FUNG</name>
<dbReference type="InterPro" id="IPR043502">
    <property type="entry name" value="DNA/RNA_pol_sf"/>
</dbReference>
<evidence type="ECO:0000256" key="8">
    <source>
        <dbReference type="ARBA" id="ARBA00049244"/>
    </source>
</evidence>
<accession>A0A433D9V1</accession>
<dbReference type="Proteomes" id="UP000268093">
    <property type="component" value="Unassembled WGS sequence"/>
</dbReference>
<evidence type="ECO:0000259" key="9">
    <source>
        <dbReference type="Pfam" id="PF03175"/>
    </source>
</evidence>
<evidence type="ECO:0000313" key="11">
    <source>
        <dbReference type="Proteomes" id="UP000268093"/>
    </source>
</evidence>
<keyword evidence="4" id="KW-0548">Nucleotidyltransferase</keyword>
<reference evidence="10 11" key="1">
    <citation type="journal article" date="2018" name="New Phytol.">
        <title>Phylogenomics of Endogonaceae and evolution of mycorrhizas within Mucoromycota.</title>
        <authorList>
            <person name="Chang Y."/>
            <person name="Desiro A."/>
            <person name="Na H."/>
            <person name="Sandor L."/>
            <person name="Lipzen A."/>
            <person name="Clum A."/>
            <person name="Barry K."/>
            <person name="Grigoriev I.V."/>
            <person name="Martin F.M."/>
            <person name="Stajich J.E."/>
            <person name="Smith M.E."/>
            <person name="Bonito G."/>
            <person name="Spatafora J.W."/>
        </authorList>
    </citation>
    <scope>NUCLEOTIDE SEQUENCE [LARGE SCALE GENOMIC DNA]</scope>
    <source>
        <strain evidence="10 11">GMNB39</strain>
    </source>
</reference>
<comment type="caution">
    <text evidence="10">The sequence shown here is derived from an EMBL/GenBank/DDBJ whole genome shotgun (WGS) entry which is preliminary data.</text>
</comment>
<keyword evidence="3" id="KW-0808">Transferase</keyword>
<evidence type="ECO:0000256" key="5">
    <source>
        <dbReference type="ARBA" id="ARBA00022705"/>
    </source>
</evidence>
<protein>
    <recommendedName>
        <fullName evidence="2">DNA-directed DNA polymerase</fullName>
        <ecNumber evidence="2">2.7.7.7</ecNumber>
    </recommendedName>
</protein>
<dbReference type="InterPro" id="IPR004868">
    <property type="entry name" value="DNA-dir_DNA_pol_B_mt/vir"/>
</dbReference>
<dbReference type="GO" id="GO:0003887">
    <property type="term" value="F:DNA-directed DNA polymerase activity"/>
    <property type="evidence" value="ECO:0007669"/>
    <property type="project" value="UniProtKB-KW"/>
</dbReference>
<sequence length="339" mass="37516">MALQSDGMCTGMPVHYLDYVPGYMINIETFCGYIYATITIPDHLPAIIPLKGKDGLTYPRGGVDGLYYSEELRVLSSRGYKVTCKSGYLFASADLFSKYVEHFYNLKASATGGERFVYKLLLNGLYGFFCRASYYNESKIVNQDRAAEISQAHPIDAITELSPNLVLVNYAPYLDVECNLLENAITVTSNIAVGAAVTAIARSIMCPYKCDPNNPILYTDTDSGLFPKPLPSTVIGPNLGQWKDELDGDIILDAYFIGAKAYAFRTERPHKFYGDAPSMEKVVVSGFPVGSVSFEQFKEVATIGTKVKVSIDRLVKDRVAIVMKQGSMTRTLRLRDDPK</sequence>
<evidence type="ECO:0000256" key="6">
    <source>
        <dbReference type="ARBA" id="ARBA00022932"/>
    </source>
</evidence>
<keyword evidence="5" id="KW-0235">DNA replication</keyword>
<feature type="domain" description="DNA-directed DNA polymerase family B mitochondria/virus" evidence="9">
    <location>
        <begin position="23"/>
        <end position="208"/>
    </location>
</feature>
<dbReference type="PANTHER" id="PTHR33568:SF3">
    <property type="entry name" value="DNA-DIRECTED DNA POLYMERASE"/>
    <property type="match status" value="1"/>
</dbReference>
<proteinExistence type="inferred from homology"/>
<keyword evidence="11" id="KW-1185">Reference proteome</keyword>
<dbReference type="Pfam" id="PF03175">
    <property type="entry name" value="DNA_pol_B_2"/>
    <property type="match status" value="1"/>
</dbReference>
<dbReference type="GO" id="GO:0006260">
    <property type="term" value="P:DNA replication"/>
    <property type="evidence" value="ECO:0007669"/>
    <property type="project" value="UniProtKB-KW"/>
</dbReference>
<dbReference type="Gene3D" id="3.90.1600.10">
    <property type="entry name" value="Palm domain of DNA polymerase"/>
    <property type="match status" value="1"/>
</dbReference>
<evidence type="ECO:0000313" key="10">
    <source>
        <dbReference type="EMBL" id="RUP47635.1"/>
    </source>
</evidence>
<dbReference type="GO" id="GO:0000166">
    <property type="term" value="F:nucleotide binding"/>
    <property type="evidence" value="ECO:0007669"/>
    <property type="project" value="InterPro"/>
</dbReference>
<dbReference type="AlphaFoldDB" id="A0A433D9V1"/>
<dbReference type="SUPFAM" id="SSF56672">
    <property type="entry name" value="DNA/RNA polymerases"/>
    <property type="match status" value="1"/>
</dbReference>